<dbReference type="KEGG" id="psti:SOO65_09745"/>
<dbReference type="GO" id="GO:0008233">
    <property type="term" value="F:peptidase activity"/>
    <property type="evidence" value="ECO:0007669"/>
    <property type="project" value="UniProtKB-KW"/>
</dbReference>
<dbReference type="SUPFAM" id="SSF50494">
    <property type="entry name" value="Trypsin-like serine proteases"/>
    <property type="match status" value="1"/>
</dbReference>
<keyword evidence="3" id="KW-1185">Reference proteome</keyword>
<name>A0AAX4HUR3_9BACT</name>
<proteinExistence type="predicted"/>
<protein>
    <submittedName>
        <fullName evidence="2">Serine protease</fullName>
    </submittedName>
</protein>
<dbReference type="Pfam" id="PF13365">
    <property type="entry name" value="Trypsin_2"/>
    <property type="match status" value="1"/>
</dbReference>
<feature type="signal peptide" evidence="1">
    <location>
        <begin position="1"/>
        <end position="18"/>
    </location>
</feature>
<gene>
    <name evidence="2" type="ORF">SOO65_09745</name>
</gene>
<dbReference type="EMBL" id="CP139487">
    <property type="protein sequence ID" value="WPU67034.1"/>
    <property type="molecule type" value="Genomic_DNA"/>
</dbReference>
<feature type="chain" id="PRO_5043858943" evidence="1">
    <location>
        <begin position="19"/>
        <end position="284"/>
    </location>
</feature>
<dbReference type="RefSeq" id="WP_321399827.1">
    <property type="nucleotide sequence ID" value="NZ_CP139487.1"/>
</dbReference>
<organism evidence="2 3">
    <name type="scientific">Peredibacter starrii</name>
    <dbReference type="NCBI Taxonomy" id="28202"/>
    <lineage>
        <taxon>Bacteria</taxon>
        <taxon>Pseudomonadati</taxon>
        <taxon>Bdellovibrionota</taxon>
        <taxon>Bacteriovoracia</taxon>
        <taxon>Bacteriovoracales</taxon>
        <taxon>Bacteriovoracaceae</taxon>
        <taxon>Peredibacter</taxon>
    </lineage>
</organism>
<dbReference type="InterPro" id="IPR043504">
    <property type="entry name" value="Peptidase_S1_PA_chymotrypsin"/>
</dbReference>
<evidence type="ECO:0000313" key="2">
    <source>
        <dbReference type="EMBL" id="WPU67034.1"/>
    </source>
</evidence>
<keyword evidence="2" id="KW-0378">Hydrolase</keyword>
<dbReference type="AlphaFoldDB" id="A0AAX4HUR3"/>
<reference evidence="2 3" key="1">
    <citation type="submission" date="2023-11" db="EMBL/GenBank/DDBJ databases">
        <title>Peredibacter starrii A3.12.</title>
        <authorList>
            <person name="Mitchell R.J."/>
        </authorList>
    </citation>
    <scope>NUCLEOTIDE SEQUENCE [LARGE SCALE GENOMIC DNA]</scope>
    <source>
        <strain evidence="2 3">A3.12</strain>
    </source>
</reference>
<evidence type="ECO:0000313" key="3">
    <source>
        <dbReference type="Proteomes" id="UP001324634"/>
    </source>
</evidence>
<dbReference type="Gene3D" id="2.40.10.10">
    <property type="entry name" value="Trypsin-like serine proteases"/>
    <property type="match status" value="2"/>
</dbReference>
<dbReference type="GO" id="GO:0006508">
    <property type="term" value="P:proteolysis"/>
    <property type="evidence" value="ECO:0007669"/>
    <property type="project" value="UniProtKB-KW"/>
</dbReference>
<evidence type="ECO:0000256" key="1">
    <source>
        <dbReference type="SAM" id="SignalP"/>
    </source>
</evidence>
<sequence>MKTLFALAFALVSTAAFAFPVAPHNALERSNLKSVQSFEARNYDFEGIVKLSNCSGSLVAFNGMPLTAKAIMMTNGHCVSAPGGFLKPGEVWVNRSAPRSLKLYDVNFKLHNIQATKILFATMTNTDVAFYELTESYNEIIARTKVRPFLLDSVRPQAGVSIDIISGYWDRGYSCDIDGFVYQIREADWTFTDSIRYTEGCDTIGGTSGSPIIARGERRVIGINNTSNESGRRCTMNNPCEVDQAGQVEVRKGVRYGQQTYNVYTCLTPDFNFDLSRRGCTLPR</sequence>
<dbReference type="InterPro" id="IPR009003">
    <property type="entry name" value="Peptidase_S1_PA"/>
</dbReference>
<accession>A0AAX4HUR3</accession>
<dbReference type="Proteomes" id="UP001324634">
    <property type="component" value="Chromosome"/>
</dbReference>
<keyword evidence="2" id="KW-0645">Protease</keyword>
<keyword evidence="1" id="KW-0732">Signal</keyword>